<dbReference type="EMBL" id="OOIL02000368">
    <property type="protein sequence ID" value="VFQ64008.1"/>
    <property type="molecule type" value="Genomic_DNA"/>
</dbReference>
<organism evidence="1 2">
    <name type="scientific">Cuscuta campestris</name>
    <dbReference type="NCBI Taxonomy" id="132261"/>
    <lineage>
        <taxon>Eukaryota</taxon>
        <taxon>Viridiplantae</taxon>
        <taxon>Streptophyta</taxon>
        <taxon>Embryophyta</taxon>
        <taxon>Tracheophyta</taxon>
        <taxon>Spermatophyta</taxon>
        <taxon>Magnoliopsida</taxon>
        <taxon>eudicotyledons</taxon>
        <taxon>Gunneridae</taxon>
        <taxon>Pentapetalae</taxon>
        <taxon>asterids</taxon>
        <taxon>lamiids</taxon>
        <taxon>Solanales</taxon>
        <taxon>Convolvulaceae</taxon>
        <taxon>Cuscuteae</taxon>
        <taxon>Cuscuta</taxon>
        <taxon>Cuscuta subgen. Grammica</taxon>
        <taxon>Cuscuta sect. Cleistogrammica</taxon>
    </lineage>
</organism>
<dbReference type="Proteomes" id="UP000595140">
    <property type="component" value="Unassembled WGS sequence"/>
</dbReference>
<protein>
    <submittedName>
        <fullName evidence="1">Uncharacterized protein</fullName>
    </submittedName>
</protein>
<accession>A0A484KGK9</accession>
<sequence>MQSVTPPRAHSRCEGDQARHWFKKEERDRGTLFAVVYEPPQPPLVKAAAGRLIIDRRESLHGAHLRWRPHPGSAFWTYEPIKVGC</sequence>
<reference evidence="1 2" key="1">
    <citation type="submission" date="2018-04" db="EMBL/GenBank/DDBJ databases">
        <authorList>
            <person name="Vogel A."/>
        </authorList>
    </citation>
    <scope>NUCLEOTIDE SEQUENCE [LARGE SCALE GENOMIC DNA]</scope>
</reference>
<dbReference type="AlphaFoldDB" id="A0A484KGK9"/>
<gene>
    <name evidence="1" type="ORF">CCAM_LOCUS5784</name>
</gene>
<proteinExistence type="predicted"/>
<name>A0A484KGK9_9ASTE</name>
<keyword evidence="2" id="KW-1185">Reference proteome</keyword>
<evidence type="ECO:0000313" key="2">
    <source>
        <dbReference type="Proteomes" id="UP000595140"/>
    </source>
</evidence>
<evidence type="ECO:0000313" key="1">
    <source>
        <dbReference type="EMBL" id="VFQ64008.1"/>
    </source>
</evidence>